<dbReference type="AlphaFoldDB" id="A0A921NB07"/>
<proteinExistence type="predicted"/>
<accession>A0A921NB07</accession>
<protein>
    <submittedName>
        <fullName evidence="3">S-layer homology domain-containing protein</fullName>
    </submittedName>
</protein>
<comment type="caution">
    <text evidence="3">The sequence shown here is derived from an EMBL/GenBank/DDBJ whole genome shotgun (WGS) entry which is preliminary data.</text>
</comment>
<sequence>MKKLLLAVVLFFTASIVMPTYTKAANELIDGKPVNVSLSDDDYRSYSFILKNKNRIMIRVESEVPKLTFKLKEVNGTSVPVNPVYLNDGRKDNPQIVVYELDLNKGEYIIELHARYDSGGGKVNLTYSTGELEDMTERIPLAFNEQVEGFIVRNHAQDVYKIELEKDGYITIFLNGLLRKETSLQVLDYRDNPLLTKTLKSTVTMPAQFNERIALSKGTYYIKVYNRLNDVEMNTGNYTLETSYQPTSANDQSANNTFADATPILFGATTTGFLGRTDTTDYYSFIVPSKGDFTINLISRLPKSTTVALYNQYQNRIKTETRNTSETNPYTFNMKIENAEPGKYYINVTSPKGLIEGGEYSVTPLGFGITTFKDYDMSAYWTSAFAWGYHNGIIKGQSATKLLKPYQKVTEAQALAMMFRHMFGTQDSTKWQWYDSYYDVARAEGLPIRTMPNEPVRRGDIARMLAYLYTGTHFSERDAITWLYNNHITTGKNPNAPQDYANFAPNELMVRAHLVAFMHRADQNGLQPYK</sequence>
<evidence type="ECO:0000259" key="2">
    <source>
        <dbReference type="PROSITE" id="PS51272"/>
    </source>
</evidence>
<dbReference type="Proteomes" id="UP000700212">
    <property type="component" value="Unassembled WGS sequence"/>
</dbReference>
<dbReference type="SUPFAM" id="SSF89260">
    <property type="entry name" value="Collagen-binding domain"/>
    <property type="match status" value="2"/>
</dbReference>
<feature type="signal peptide" evidence="1">
    <location>
        <begin position="1"/>
        <end position="24"/>
    </location>
</feature>
<dbReference type="InterPro" id="IPR001119">
    <property type="entry name" value="SLH_dom"/>
</dbReference>
<name>A0A921NB07_9BACL</name>
<reference evidence="3" key="1">
    <citation type="journal article" date="2021" name="PeerJ">
        <title>Extensive microbial diversity within the chicken gut microbiome revealed by metagenomics and culture.</title>
        <authorList>
            <person name="Gilroy R."/>
            <person name="Ravi A."/>
            <person name="Getino M."/>
            <person name="Pursley I."/>
            <person name="Horton D.L."/>
            <person name="Alikhan N.F."/>
            <person name="Baker D."/>
            <person name="Gharbi K."/>
            <person name="Hall N."/>
            <person name="Watson M."/>
            <person name="Adriaenssens E.M."/>
            <person name="Foster-Nyarko E."/>
            <person name="Jarju S."/>
            <person name="Secka A."/>
            <person name="Antonio M."/>
            <person name="Oren A."/>
            <person name="Chaudhuri R.R."/>
            <person name="La Ragione R."/>
            <person name="Hildebrand F."/>
            <person name="Pallen M.J."/>
        </authorList>
    </citation>
    <scope>NUCLEOTIDE SEQUENCE</scope>
    <source>
        <strain evidence="3">CHK160-4876</strain>
    </source>
</reference>
<feature type="domain" description="SLH" evidence="2">
    <location>
        <begin position="368"/>
        <end position="432"/>
    </location>
</feature>
<evidence type="ECO:0000313" key="3">
    <source>
        <dbReference type="EMBL" id="HJH11217.1"/>
    </source>
</evidence>
<feature type="chain" id="PRO_5037265420" evidence="1">
    <location>
        <begin position="25"/>
        <end position="530"/>
    </location>
</feature>
<gene>
    <name evidence="3" type="ORF">K8V30_05900</name>
</gene>
<evidence type="ECO:0000313" key="4">
    <source>
        <dbReference type="Proteomes" id="UP000700212"/>
    </source>
</evidence>
<keyword evidence="1" id="KW-0732">Signal</keyword>
<dbReference type="Gene3D" id="2.60.120.380">
    <property type="match status" value="2"/>
</dbReference>
<reference evidence="3" key="2">
    <citation type="submission" date="2021-09" db="EMBL/GenBank/DDBJ databases">
        <authorList>
            <person name="Gilroy R."/>
        </authorList>
    </citation>
    <scope>NUCLEOTIDE SEQUENCE</scope>
    <source>
        <strain evidence="3">CHK160-4876</strain>
    </source>
</reference>
<dbReference type="EMBL" id="DYTV01000074">
    <property type="protein sequence ID" value="HJH11217.1"/>
    <property type="molecule type" value="Genomic_DNA"/>
</dbReference>
<organism evidence="3 4">
    <name type="scientific">Metalysinibacillus jejuensis</name>
    <dbReference type="NCBI Taxonomy" id="914327"/>
    <lineage>
        <taxon>Bacteria</taxon>
        <taxon>Bacillati</taxon>
        <taxon>Bacillota</taxon>
        <taxon>Bacilli</taxon>
        <taxon>Bacillales</taxon>
        <taxon>Caryophanaceae</taxon>
        <taxon>Metalysinibacillus</taxon>
    </lineage>
</organism>
<dbReference type="PROSITE" id="PS51272">
    <property type="entry name" value="SLH"/>
    <property type="match status" value="1"/>
</dbReference>
<evidence type="ECO:0000256" key="1">
    <source>
        <dbReference type="SAM" id="SignalP"/>
    </source>
</evidence>